<feature type="transmembrane region" description="Helical" evidence="1">
    <location>
        <begin position="119"/>
        <end position="138"/>
    </location>
</feature>
<accession>A0A2A2ERX3</accession>
<dbReference type="GO" id="GO:0005886">
    <property type="term" value="C:plasma membrane"/>
    <property type="evidence" value="ECO:0007669"/>
    <property type="project" value="TreeGrafter"/>
</dbReference>
<dbReference type="PANTHER" id="PTHR30199:SF0">
    <property type="entry name" value="INNER MEMBRANE PROTEIN YDCO"/>
    <property type="match status" value="1"/>
</dbReference>
<reference evidence="2 3" key="1">
    <citation type="submission" date="2017-08" db="EMBL/GenBank/DDBJ databases">
        <title>Halomonas alkalisoli sp. nov., isolated from saline alkaline soil.</title>
        <authorList>
            <person name="Wang D."/>
            <person name="Zhang G."/>
        </authorList>
    </citation>
    <scope>NUCLEOTIDE SEQUENCE [LARGE SCALE GENOMIC DNA]</scope>
    <source>
        <strain evidence="2 3">WRN001</strain>
    </source>
</reference>
<evidence type="ECO:0000256" key="1">
    <source>
        <dbReference type="SAM" id="Phobius"/>
    </source>
</evidence>
<dbReference type="PANTHER" id="PTHR30199">
    <property type="entry name" value="MFS FAMILY TRANSPORTER, PREDICTED SUBSTRATE BENZOATE"/>
    <property type="match status" value="1"/>
</dbReference>
<feature type="transmembrane region" description="Helical" evidence="1">
    <location>
        <begin position="318"/>
        <end position="339"/>
    </location>
</feature>
<dbReference type="AlphaFoldDB" id="A0A2A2ERX3"/>
<feature type="transmembrane region" description="Helical" evidence="1">
    <location>
        <begin position="374"/>
        <end position="407"/>
    </location>
</feature>
<dbReference type="GO" id="GO:0042925">
    <property type="term" value="F:benzoate transmembrane transporter activity"/>
    <property type="evidence" value="ECO:0007669"/>
    <property type="project" value="InterPro"/>
</dbReference>
<feature type="transmembrane region" description="Helical" evidence="1">
    <location>
        <begin position="232"/>
        <end position="251"/>
    </location>
</feature>
<feature type="transmembrane region" description="Helical" evidence="1">
    <location>
        <begin position="145"/>
        <end position="163"/>
    </location>
</feature>
<dbReference type="EMBL" id="NSKB01000005">
    <property type="protein sequence ID" value="PAU76181.1"/>
    <property type="molecule type" value="Genomic_DNA"/>
</dbReference>
<feature type="transmembrane region" description="Helical" evidence="1">
    <location>
        <begin position="35"/>
        <end position="57"/>
    </location>
</feature>
<comment type="caution">
    <text evidence="2">The sequence shown here is derived from an EMBL/GenBank/DDBJ whole genome shotgun (WGS) entry which is preliminary data.</text>
</comment>
<proteinExistence type="predicted"/>
<keyword evidence="1" id="KW-0472">Membrane</keyword>
<sequence length="425" mass="43101">MQAHDNNGVSPTPAAVVDAKRPLLKDLTRVFTAKSISAGTVAALFGCSGPALIVISAAEAGNLSNGQTVAWLFAIYFLGGLISLIMASRYRMPITGAYSIPGAAIMIAALSTIPFNEAVGAFIMSGAIVLLLGVSGVVGRIMRWLPMPIVMAMIAGALIRFGIGAVNAVGAAPWIAGTAVVAFFLSSRFIKAVPPVLVAAVVGLIVAFTMGAVQPADVDIAFVAPQFTAPSFTLGAFLAISVPLAALVIGAENAQATGVLLAEEYRPPVNAMTIVSGIGGMLAGLLGGHNANIAGPMTAICSSEQAGDDKSTRYGATLVNGVLFCAFGLFAGAAVPFILALPSALIGSVAGLAMIGVLLAAFQHAFSRHRGHQIGAFVALVVAMSNISLLGISAPFWALVCGIAVSLLLGEKTLDPDTETTQVAD</sequence>
<feature type="transmembrane region" description="Helical" evidence="1">
    <location>
        <begin position="192"/>
        <end position="212"/>
    </location>
</feature>
<dbReference type="InterPro" id="IPR004711">
    <property type="entry name" value="Benzoate_Transporter"/>
</dbReference>
<dbReference type="OrthoDB" id="9792424at2"/>
<dbReference type="NCBIfam" id="TIGR00843">
    <property type="entry name" value="benE"/>
    <property type="match status" value="1"/>
</dbReference>
<evidence type="ECO:0000313" key="2">
    <source>
        <dbReference type="EMBL" id="PAU76181.1"/>
    </source>
</evidence>
<name>A0A2A2ERX3_9GAMM</name>
<dbReference type="Proteomes" id="UP000217771">
    <property type="component" value="Unassembled WGS sequence"/>
</dbReference>
<keyword evidence="1" id="KW-1133">Transmembrane helix</keyword>
<dbReference type="Pfam" id="PF03594">
    <property type="entry name" value="BenE"/>
    <property type="match status" value="1"/>
</dbReference>
<feature type="transmembrane region" description="Helical" evidence="1">
    <location>
        <begin position="94"/>
        <end position="113"/>
    </location>
</feature>
<organism evidence="2 3">
    <name type="scientific">Halomonas salipaludis</name>
    <dbReference type="NCBI Taxonomy" id="2032625"/>
    <lineage>
        <taxon>Bacteria</taxon>
        <taxon>Pseudomonadati</taxon>
        <taxon>Pseudomonadota</taxon>
        <taxon>Gammaproteobacteria</taxon>
        <taxon>Oceanospirillales</taxon>
        <taxon>Halomonadaceae</taxon>
        <taxon>Halomonas</taxon>
    </lineage>
</organism>
<gene>
    <name evidence="2" type="ORF">CK498_14960</name>
</gene>
<feature type="transmembrane region" description="Helical" evidence="1">
    <location>
        <begin position="69"/>
        <end position="87"/>
    </location>
</feature>
<keyword evidence="3" id="KW-1185">Reference proteome</keyword>
<evidence type="ECO:0000313" key="3">
    <source>
        <dbReference type="Proteomes" id="UP000217771"/>
    </source>
</evidence>
<dbReference type="RefSeq" id="WP_095621651.1">
    <property type="nucleotide sequence ID" value="NZ_NSKB01000005.1"/>
</dbReference>
<keyword evidence="1" id="KW-0812">Transmembrane</keyword>
<protein>
    <submittedName>
        <fullName evidence="2">Benzoate transporter</fullName>
    </submittedName>
</protein>
<feature type="transmembrane region" description="Helical" evidence="1">
    <location>
        <begin position="169"/>
        <end position="185"/>
    </location>
</feature>
<feature type="transmembrane region" description="Helical" evidence="1">
    <location>
        <begin position="345"/>
        <end position="362"/>
    </location>
</feature>